<organism evidence="2 3">
    <name type="scientific">Cuscuta australis</name>
    <dbReference type="NCBI Taxonomy" id="267555"/>
    <lineage>
        <taxon>Eukaryota</taxon>
        <taxon>Viridiplantae</taxon>
        <taxon>Streptophyta</taxon>
        <taxon>Embryophyta</taxon>
        <taxon>Tracheophyta</taxon>
        <taxon>Spermatophyta</taxon>
        <taxon>Magnoliopsida</taxon>
        <taxon>eudicotyledons</taxon>
        <taxon>Gunneridae</taxon>
        <taxon>Pentapetalae</taxon>
        <taxon>asterids</taxon>
        <taxon>lamiids</taxon>
        <taxon>Solanales</taxon>
        <taxon>Convolvulaceae</taxon>
        <taxon>Cuscuteae</taxon>
        <taxon>Cuscuta</taxon>
        <taxon>Cuscuta subgen. Grammica</taxon>
        <taxon>Cuscuta sect. Cleistogrammica</taxon>
    </lineage>
</organism>
<name>A0A328DWD8_9ASTE</name>
<comment type="caution">
    <text evidence="2">The sequence shown here is derived from an EMBL/GenBank/DDBJ whole genome shotgun (WGS) entry which is preliminary data.</text>
</comment>
<dbReference type="AlphaFoldDB" id="A0A328DWD8"/>
<gene>
    <name evidence="2" type="ORF">DM860_001907</name>
</gene>
<evidence type="ECO:0000313" key="2">
    <source>
        <dbReference type="EMBL" id="RAL49616.1"/>
    </source>
</evidence>
<evidence type="ECO:0000313" key="3">
    <source>
        <dbReference type="Proteomes" id="UP000249390"/>
    </source>
</evidence>
<dbReference type="Proteomes" id="UP000249390">
    <property type="component" value="Unassembled WGS sequence"/>
</dbReference>
<dbReference type="EMBL" id="NQVE01000076">
    <property type="protein sequence ID" value="RAL49616.1"/>
    <property type="molecule type" value="Genomic_DNA"/>
</dbReference>
<reference evidence="2 3" key="1">
    <citation type="submission" date="2018-06" db="EMBL/GenBank/DDBJ databases">
        <title>The Genome of Cuscuta australis (Dodder) Provides Insight into the Evolution of Plant Parasitism.</title>
        <authorList>
            <person name="Liu H."/>
        </authorList>
    </citation>
    <scope>NUCLEOTIDE SEQUENCE [LARGE SCALE GENOMIC DNA]</scope>
    <source>
        <strain evidence="3">cv. Yunnan</strain>
        <tissue evidence="2">Vines</tissue>
    </source>
</reference>
<accession>A0A328DWD8</accession>
<sequence>MKMKKKWRTEIGEPGEVYLYMVKSVEEQGIGGSEWKVYVAVAGEGVGWGDGGDGQRKKNAGLNNGEGRKSVAGDEEGSGQSSCCCGPSKFLRV</sequence>
<feature type="region of interest" description="Disordered" evidence="1">
    <location>
        <begin position="48"/>
        <end position="93"/>
    </location>
</feature>
<proteinExistence type="predicted"/>
<keyword evidence="3" id="KW-1185">Reference proteome</keyword>
<evidence type="ECO:0000256" key="1">
    <source>
        <dbReference type="SAM" id="MobiDB-lite"/>
    </source>
</evidence>
<protein>
    <submittedName>
        <fullName evidence="2">Uncharacterized protein</fullName>
    </submittedName>
</protein>